<name>A0AAJ0AEH8_9PEZI</name>
<dbReference type="GeneID" id="85457473"/>
<reference evidence="1" key="1">
    <citation type="submission" date="2021-06" db="EMBL/GenBank/DDBJ databases">
        <title>Comparative genomics, transcriptomics and evolutionary studies reveal genomic signatures of adaptation to plant cell wall in hemibiotrophic fungi.</title>
        <authorList>
            <consortium name="DOE Joint Genome Institute"/>
            <person name="Baroncelli R."/>
            <person name="Diaz J.F."/>
            <person name="Benocci T."/>
            <person name="Peng M."/>
            <person name="Battaglia E."/>
            <person name="Haridas S."/>
            <person name="Andreopoulos W."/>
            <person name="Labutti K."/>
            <person name="Pangilinan J."/>
            <person name="Floch G.L."/>
            <person name="Makela M.R."/>
            <person name="Henrissat B."/>
            <person name="Grigoriev I.V."/>
            <person name="Crouch J.A."/>
            <person name="De Vries R.P."/>
            <person name="Sukno S.A."/>
            <person name="Thon M.R."/>
        </authorList>
    </citation>
    <scope>NUCLEOTIDE SEQUENCE</scope>
    <source>
        <strain evidence="1">CBS 193.32</strain>
    </source>
</reference>
<protein>
    <submittedName>
        <fullName evidence="1">Uncharacterized protein</fullName>
    </submittedName>
</protein>
<dbReference type="RefSeq" id="XP_060424264.1">
    <property type="nucleotide sequence ID" value="XM_060572947.1"/>
</dbReference>
<evidence type="ECO:0000313" key="2">
    <source>
        <dbReference type="Proteomes" id="UP001224890"/>
    </source>
</evidence>
<sequence>MSKACHATLATHDTCQAVLARKHPRSRRAAMTAPGCRSANRAHGPYRFEDAALVSFTQTWANSPHYHGPIHGRDDGKLRPACPLRHGLRPFRFAGSSTAMFPGFPKLDPFGGRRDVAEAHPGTGRLQTGLRPKLNGMPAAASYPNRAYHHDTRWKNHAA</sequence>
<organism evidence="1 2">
    <name type="scientific">Colletotrichum godetiae</name>
    <dbReference type="NCBI Taxonomy" id="1209918"/>
    <lineage>
        <taxon>Eukaryota</taxon>
        <taxon>Fungi</taxon>
        <taxon>Dikarya</taxon>
        <taxon>Ascomycota</taxon>
        <taxon>Pezizomycotina</taxon>
        <taxon>Sordariomycetes</taxon>
        <taxon>Hypocreomycetidae</taxon>
        <taxon>Glomerellales</taxon>
        <taxon>Glomerellaceae</taxon>
        <taxon>Colletotrichum</taxon>
        <taxon>Colletotrichum acutatum species complex</taxon>
    </lineage>
</organism>
<proteinExistence type="predicted"/>
<dbReference type="EMBL" id="JAHMHR010000060">
    <property type="protein sequence ID" value="KAK1659500.1"/>
    <property type="molecule type" value="Genomic_DNA"/>
</dbReference>
<accession>A0AAJ0AEH8</accession>
<keyword evidence="2" id="KW-1185">Reference proteome</keyword>
<gene>
    <name evidence="1" type="ORF">BDP55DRAFT_636966</name>
</gene>
<comment type="caution">
    <text evidence="1">The sequence shown here is derived from an EMBL/GenBank/DDBJ whole genome shotgun (WGS) entry which is preliminary data.</text>
</comment>
<dbReference type="AlphaFoldDB" id="A0AAJ0AEH8"/>
<dbReference type="Proteomes" id="UP001224890">
    <property type="component" value="Unassembled WGS sequence"/>
</dbReference>
<evidence type="ECO:0000313" key="1">
    <source>
        <dbReference type="EMBL" id="KAK1659500.1"/>
    </source>
</evidence>